<dbReference type="InterPro" id="IPR000182">
    <property type="entry name" value="GNAT_dom"/>
</dbReference>
<evidence type="ECO:0000313" key="4">
    <source>
        <dbReference type="EMBL" id="RYC17257.1"/>
    </source>
</evidence>
<comment type="caution">
    <text evidence="4">The sequence shown here is derived from an EMBL/GenBank/DDBJ whole genome shotgun (WGS) entry which is preliminary data.</text>
</comment>
<evidence type="ECO:0000259" key="3">
    <source>
        <dbReference type="PROSITE" id="PS51186"/>
    </source>
</evidence>
<dbReference type="InterPro" id="IPR050832">
    <property type="entry name" value="Bact_Acetyltransf"/>
</dbReference>
<reference evidence="4 5" key="1">
    <citation type="submission" date="2019-01" db="EMBL/GenBank/DDBJ databases">
        <authorList>
            <person name="Deng T."/>
        </authorList>
    </citation>
    <scope>NUCLEOTIDE SEQUENCE [LARGE SCALE GENOMIC DNA]</scope>
    <source>
        <strain evidence="4 5">F8825</strain>
    </source>
</reference>
<dbReference type="Pfam" id="PF00583">
    <property type="entry name" value="Acetyltransf_1"/>
    <property type="match status" value="1"/>
</dbReference>
<dbReference type="PANTHER" id="PTHR43877:SF1">
    <property type="entry name" value="ACETYLTRANSFERASE"/>
    <property type="match status" value="1"/>
</dbReference>
<keyword evidence="1 4" id="KW-0808">Transferase</keyword>
<dbReference type="AlphaFoldDB" id="A0A4Q2THW3"/>
<evidence type="ECO:0000256" key="2">
    <source>
        <dbReference type="ARBA" id="ARBA00023315"/>
    </source>
</evidence>
<keyword evidence="5" id="KW-1185">Reference proteome</keyword>
<dbReference type="EMBL" id="SDVB01000170">
    <property type="protein sequence ID" value="RYC17257.1"/>
    <property type="molecule type" value="Genomic_DNA"/>
</dbReference>
<feature type="domain" description="N-acetyltransferase" evidence="3">
    <location>
        <begin position="1"/>
        <end position="148"/>
    </location>
</feature>
<accession>A0A4Q2THW3</accession>
<dbReference type="PANTHER" id="PTHR43877">
    <property type="entry name" value="AMINOALKYLPHOSPHONATE N-ACETYLTRANSFERASE-RELATED-RELATED"/>
    <property type="match status" value="1"/>
</dbReference>
<dbReference type="OrthoDB" id="9797178at2"/>
<dbReference type="GO" id="GO:0016747">
    <property type="term" value="F:acyltransferase activity, transferring groups other than amino-acyl groups"/>
    <property type="evidence" value="ECO:0007669"/>
    <property type="project" value="InterPro"/>
</dbReference>
<proteinExistence type="predicted"/>
<keyword evidence="2" id="KW-0012">Acyltransferase</keyword>
<dbReference type="RefSeq" id="WP_129330872.1">
    <property type="nucleotide sequence ID" value="NZ_SDVB01000170.1"/>
</dbReference>
<dbReference type="Proteomes" id="UP000291088">
    <property type="component" value="Unassembled WGS sequence"/>
</dbReference>
<dbReference type="SUPFAM" id="SSF55729">
    <property type="entry name" value="Acyl-CoA N-acyltransferases (Nat)"/>
    <property type="match status" value="1"/>
</dbReference>
<evidence type="ECO:0000256" key="1">
    <source>
        <dbReference type="ARBA" id="ARBA00022679"/>
    </source>
</evidence>
<gene>
    <name evidence="4" type="ORF">EUU22_04475</name>
</gene>
<dbReference type="PROSITE" id="PS51186">
    <property type="entry name" value="GNAT"/>
    <property type="match status" value="1"/>
</dbReference>
<organism evidence="4 5">
    <name type="scientific">Ciceribacter ferrooxidans</name>
    <dbReference type="NCBI Taxonomy" id="2509717"/>
    <lineage>
        <taxon>Bacteria</taxon>
        <taxon>Pseudomonadati</taxon>
        <taxon>Pseudomonadota</taxon>
        <taxon>Alphaproteobacteria</taxon>
        <taxon>Hyphomicrobiales</taxon>
        <taxon>Rhizobiaceae</taxon>
        <taxon>Ciceribacter</taxon>
    </lineage>
</organism>
<protein>
    <submittedName>
        <fullName evidence="4">N-acetyltransferase</fullName>
    </submittedName>
</protein>
<name>A0A4Q2THW3_9HYPH</name>
<dbReference type="Gene3D" id="3.40.630.30">
    <property type="match status" value="1"/>
</dbReference>
<dbReference type="InterPro" id="IPR016181">
    <property type="entry name" value="Acyl_CoA_acyltransferase"/>
</dbReference>
<dbReference type="CDD" id="cd04301">
    <property type="entry name" value="NAT_SF"/>
    <property type="match status" value="1"/>
</dbReference>
<evidence type="ECO:0000313" key="5">
    <source>
        <dbReference type="Proteomes" id="UP000291088"/>
    </source>
</evidence>
<sequence>MILRPERAGDEAAISAVTAAAFDGHPHSDGSEPRIIERLRAAGVLTLSLVAEEQGEVVGHVAFSPVTFSGGEPGWFALGPISVRPDRQGQGIGSRLVREGLRRLQEDGARGCVLVGEPAYYRRFGFSTEHDLSTPGVPREYLLALALNGPVPSGIVAFHPGFFGDAA</sequence>